<organism evidence="5 6">
    <name type="scientific">Shewanella cyperi</name>
    <dbReference type="NCBI Taxonomy" id="2814292"/>
    <lineage>
        <taxon>Bacteria</taxon>
        <taxon>Pseudomonadati</taxon>
        <taxon>Pseudomonadota</taxon>
        <taxon>Gammaproteobacteria</taxon>
        <taxon>Alteromonadales</taxon>
        <taxon>Shewanellaceae</taxon>
        <taxon>Shewanella</taxon>
    </lineage>
</organism>
<keyword evidence="6" id="KW-1185">Reference proteome</keyword>
<proteinExistence type="predicted"/>
<dbReference type="NCBIfam" id="TIGR00370">
    <property type="entry name" value="5-oxoprolinase subunit PxpB"/>
    <property type="match status" value="1"/>
</dbReference>
<dbReference type="RefSeq" id="WP_207325075.1">
    <property type="nucleotide sequence ID" value="NZ_CP071504.1"/>
</dbReference>
<dbReference type="PANTHER" id="PTHR34698">
    <property type="entry name" value="5-OXOPROLINASE SUBUNIT B"/>
    <property type="match status" value="1"/>
</dbReference>
<name>A0A975AK84_9GAMM</name>
<dbReference type="InterPro" id="IPR010016">
    <property type="entry name" value="PxpB"/>
</dbReference>
<accession>A0A975AK84</accession>
<evidence type="ECO:0000256" key="3">
    <source>
        <dbReference type="ARBA" id="ARBA00022840"/>
    </source>
</evidence>
<dbReference type="Pfam" id="PF02682">
    <property type="entry name" value="CT_C_D"/>
    <property type="match status" value="1"/>
</dbReference>
<keyword evidence="1" id="KW-0547">Nucleotide-binding</keyword>
<dbReference type="PANTHER" id="PTHR34698:SF2">
    <property type="entry name" value="5-OXOPROLINASE SUBUNIT B"/>
    <property type="match status" value="1"/>
</dbReference>
<keyword evidence="2 5" id="KW-0378">Hydrolase</keyword>
<dbReference type="InterPro" id="IPR029000">
    <property type="entry name" value="Cyclophilin-like_dom_sf"/>
</dbReference>
<dbReference type="AlphaFoldDB" id="A0A975AK84"/>
<dbReference type="GO" id="GO:0005524">
    <property type="term" value="F:ATP binding"/>
    <property type="evidence" value="ECO:0007669"/>
    <property type="project" value="UniProtKB-KW"/>
</dbReference>
<evidence type="ECO:0000256" key="2">
    <source>
        <dbReference type="ARBA" id="ARBA00022801"/>
    </source>
</evidence>
<dbReference type="Proteomes" id="UP000663281">
    <property type="component" value="Chromosome"/>
</dbReference>
<evidence type="ECO:0000259" key="4">
    <source>
        <dbReference type="SMART" id="SM00796"/>
    </source>
</evidence>
<keyword evidence="3" id="KW-0067">ATP-binding</keyword>
<dbReference type="SMART" id="SM00796">
    <property type="entry name" value="AHS1"/>
    <property type="match status" value="1"/>
</dbReference>
<sequence>MSDFQLMPIGERGMQLWLPTPRDSTMGLLQQQQIWRLAEQCRDDPDFAEVVPGMNNLTLLLAEANPAFDWQRKIGECRRRSQKHKHGARHHKIPICYDGPDLGFIAQYHRLSDKEVIRLHSQGRYNVYFLGFLPGFAYLGGLPEALATPRRENPRLQVPAGSVGIGGQQTGIYPCSAPGGWQLLGHTSVPLLDSEHCLLQPGDSLEFVISETGA</sequence>
<evidence type="ECO:0000256" key="1">
    <source>
        <dbReference type="ARBA" id="ARBA00022741"/>
    </source>
</evidence>
<feature type="domain" description="Carboxyltransferase" evidence="4">
    <location>
        <begin position="4"/>
        <end position="199"/>
    </location>
</feature>
<gene>
    <name evidence="5" type="primary">pxpB</name>
    <name evidence="5" type="ORF">JYB88_00045</name>
</gene>
<dbReference type="KEGG" id="scyp:JYB88_00045"/>
<dbReference type="GO" id="GO:0017168">
    <property type="term" value="F:5-oxoprolinase (ATP-hydrolyzing) activity"/>
    <property type="evidence" value="ECO:0007669"/>
    <property type="project" value="UniProtKB-EC"/>
</dbReference>
<evidence type="ECO:0000313" key="5">
    <source>
        <dbReference type="EMBL" id="QSX30117.1"/>
    </source>
</evidence>
<dbReference type="EMBL" id="CP071504">
    <property type="protein sequence ID" value="QSX30117.1"/>
    <property type="molecule type" value="Genomic_DNA"/>
</dbReference>
<dbReference type="InterPro" id="IPR003833">
    <property type="entry name" value="CT_C_D"/>
</dbReference>
<dbReference type="SUPFAM" id="SSF50891">
    <property type="entry name" value="Cyclophilin-like"/>
    <property type="match status" value="1"/>
</dbReference>
<protein>
    <submittedName>
        <fullName evidence="5">5-oxoprolinase subunit PxpB</fullName>
        <ecNumber evidence="5">3.5.2.9</ecNumber>
    </submittedName>
</protein>
<dbReference type="Gene3D" id="2.40.100.10">
    <property type="entry name" value="Cyclophilin-like"/>
    <property type="match status" value="1"/>
</dbReference>
<reference evidence="5 6" key="1">
    <citation type="submission" date="2021-03" db="EMBL/GenBank/DDBJ databases">
        <title>Novel species identification of genus Shewanella.</title>
        <authorList>
            <person name="Liu G."/>
            <person name="Zhang Q."/>
        </authorList>
    </citation>
    <scope>NUCLEOTIDE SEQUENCE [LARGE SCALE GENOMIC DNA]</scope>
    <source>
        <strain evidence="5 6">FJAT-53726</strain>
    </source>
</reference>
<dbReference type="EC" id="3.5.2.9" evidence="5"/>
<evidence type="ECO:0000313" key="6">
    <source>
        <dbReference type="Proteomes" id="UP000663281"/>
    </source>
</evidence>